<reference evidence="1" key="1">
    <citation type="journal article" date="2015" name="Nature">
        <title>Complex archaea that bridge the gap between prokaryotes and eukaryotes.</title>
        <authorList>
            <person name="Spang A."/>
            <person name="Saw J.H."/>
            <person name="Jorgensen S.L."/>
            <person name="Zaremba-Niedzwiedzka K."/>
            <person name="Martijn J."/>
            <person name="Lind A.E."/>
            <person name="van Eijk R."/>
            <person name="Schleper C."/>
            <person name="Guy L."/>
            <person name="Ettema T.J."/>
        </authorList>
    </citation>
    <scope>NUCLEOTIDE SEQUENCE</scope>
</reference>
<dbReference type="PROSITE" id="PS51257">
    <property type="entry name" value="PROKAR_LIPOPROTEIN"/>
    <property type="match status" value="1"/>
</dbReference>
<gene>
    <name evidence="1" type="ORF">LCGC14_1543190</name>
</gene>
<evidence type="ECO:0008006" key="2">
    <source>
        <dbReference type="Google" id="ProtNLM"/>
    </source>
</evidence>
<dbReference type="AlphaFoldDB" id="A0A0F9ISJ8"/>
<comment type="caution">
    <text evidence="1">The sequence shown here is derived from an EMBL/GenBank/DDBJ whole genome shotgun (WGS) entry which is preliminary data.</text>
</comment>
<sequence length="509" mass="58136">MGTTKIEWTDETWNVTGGCTPVSAGCANCAAARSARRCNGFGNDKYKGLVKGSKWTGEIRLYPDELKKPLHWKQPRRVFVDFMSDLFHTDVPFDFIDKVWAVMALCHEHTFQVLTKRPERMVEYFTRPHDKSHWYERVLRQAKKISGKGDNFALVCPLPNVWVGTTTENQEMADKRIPELLKCPAAKRFVSVEPMLGAVDFGKIYSDPQLYRFACKCDGPVAFVGDMFPERRGPGGVSDPNDPGYDTCCKDCGCSDYKMRLDWVICGGESGPGARPMHPDWARSVRGQCKAAGVPFFFKQWGEWGIWKVNPKDPTLIGESEPLPRNTRIKIFPEHQNSTIPCTGWAKVGKKKAGSLLDGVHHKEMPNSKGSFFCRPHPDFTGYQGTCYTSTMRGDAKGVCKRPASEILKNPERWDYCEIEVKESRFTLLMDFLGYWVDHHDGYGFKAVLSFFWFKRVHTFKKWICSEFVHEALLFGRVWSHGTYKCPSPRRLSRWLTKKGYVIKPLKGE</sequence>
<dbReference type="Pfam" id="PF07505">
    <property type="entry name" value="DUF5131"/>
    <property type="match status" value="1"/>
</dbReference>
<evidence type="ECO:0000313" key="1">
    <source>
        <dbReference type="EMBL" id="KKM60308.1"/>
    </source>
</evidence>
<protein>
    <recommendedName>
        <fullName evidence="2">Phage protein Gp37/Gp68</fullName>
    </recommendedName>
</protein>
<proteinExistence type="predicted"/>
<dbReference type="InterPro" id="IPR011101">
    <property type="entry name" value="DUF5131"/>
</dbReference>
<organism evidence="1">
    <name type="scientific">marine sediment metagenome</name>
    <dbReference type="NCBI Taxonomy" id="412755"/>
    <lineage>
        <taxon>unclassified sequences</taxon>
        <taxon>metagenomes</taxon>
        <taxon>ecological metagenomes</taxon>
    </lineage>
</organism>
<name>A0A0F9ISJ8_9ZZZZ</name>
<accession>A0A0F9ISJ8</accession>
<dbReference type="EMBL" id="LAZR01011703">
    <property type="protein sequence ID" value="KKM60308.1"/>
    <property type="molecule type" value="Genomic_DNA"/>
</dbReference>